<dbReference type="Pfam" id="PF07510">
    <property type="entry name" value="GmrSD_C"/>
    <property type="match status" value="1"/>
</dbReference>
<dbReference type="Proteomes" id="UP000094378">
    <property type="component" value="Chromosome"/>
</dbReference>
<name>A0A1B3SK52_9MOLU</name>
<organism evidence="2 3">
    <name type="scientific">Spiroplasma helicoides</name>
    <dbReference type="NCBI Taxonomy" id="216938"/>
    <lineage>
        <taxon>Bacteria</taxon>
        <taxon>Bacillati</taxon>
        <taxon>Mycoplasmatota</taxon>
        <taxon>Mollicutes</taxon>
        <taxon>Entomoplasmatales</taxon>
        <taxon>Spiroplasmataceae</taxon>
        <taxon>Spiroplasma</taxon>
    </lineage>
</organism>
<proteinExistence type="predicted"/>
<gene>
    <name evidence="2" type="ORF">SHELI_v1c03570</name>
</gene>
<evidence type="ECO:0000313" key="3">
    <source>
        <dbReference type="Proteomes" id="UP000094378"/>
    </source>
</evidence>
<dbReference type="InterPro" id="IPR011089">
    <property type="entry name" value="GmrSD_C"/>
</dbReference>
<protein>
    <recommendedName>
        <fullName evidence="1">GmrSD restriction endonucleases C-terminal domain-containing protein</fullName>
    </recommendedName>
</protein>
<evidence type="ECO:0000313" key="2">
    <source>
        <dbReference type="EMBL" id="AOG60312.1"/>
    </source>
</evidence>
<dbReference type="EMBL" id="CP017015">
    <property type="protein sequence ID" value="AOG60312.1"/>
    <property type="molecule type" value="Genomic_DNA"/>
</dbReference>
<evidence type="ECO:0000259" key="1">
    <source>
        <dbReference type="Pfam" id="PF07510"/>
    </source>
</evidence>
<dbReference type="AlphaFoldDB" id="A0A1B3SK52"/>
<sequence length="109" mass="12672">MPRELTSDWKLMINSGKKYDEAAEDLYKNNLNKLGNLLLIDNNANAGLKNFPFERKKQEYLKLNLILATIPFNTNSETILTTKSFTFDTIKNRTIKLSNILIEEIYEIK</sequence>
<keyword evidence="3" id="KW-1185">Reference proteome</keyword>
<feature type="domain" description="GmrSD restriction endonucleases C-terminal" evidence="1">
    <location>
        <begin position="1"/>
        <end position="98"/>
    </location>
</feature>
<dbReference type="KEGG" id="shj:SHELI_v1c03570"/>
<dbReference type="STRING" id="216938.SHELI_v1c03570"/>
<reference evidence="2 3" key="1">
    <citation type="submission" date="2016-08" db="EMBL/GenBank/DDBJ databases">
        <title>Complete genome sequence of Spiroplasma helicoides TABS-2 (DSM 22551).</title>
        <authorList>
            <person name="Shen W.-Y."/>
            <person name="Lo W.-S."/>
            <person name="Lai Y.-C."/>
            <person name="Kuo C.-H."/>
        </authorList>
    </citation>
    <scope>NUCLEOTIDE SEQUENCE [LARGE SCALE GENOMIC DNA]</scope>
    <source>
        <strain evidence="2 3">TABS-2</strain>
    </source>
</reference>
<accession>A0A1B3SK52</accession>